<dbReference type="PROSITE" id="PS00211">
    <property type="entry name" value="ABC_TRANSPORTER_1"/>
    <property type="match status" value="1"/>
</dbReference>
<dbReference type="Gene3D" id="3.40.50.300">
    <property type="entry name" value="P-loop containing nucleotide triphosphate hydrolases"/>
    <property type="match status" value="1"/>
</dbReference>
<dbReference type="InterPro" id="IPR017871">
    <property type="entry name" value="ABC_transporter-like_CS"/>
</dbReference>
<evidence type="ECO:0000256" key="3">
    <source>
        <dbReference type="ARBA" id="ARBA00022840"/>
    </source>
</evidence>
<keyword evidence="1" id="KW-0813">Transport</keyword>
<evidence type="ECO:0000256" key="1">
    <source>
        <dbReference type="ARBA" id="ARBA00022448"/>
    </source>
</evidence>
<dbReference type="STRING" id="767817.Desgi_0690"/>
<dbReference type="PROSITE" id="PS50893">
    <property type="entry name" value="ABC_TRANSPORTER_2"/>
    <property type="match status" value="1"/>
</dbReference>
<dbReference type="GO" id="GO:0005524">
    <property type="term" value="F:ATP binding"/>
    <property type="evidence" value="ECO:0007669"/>
    <property type="project" value="UniProtKB-KW"/>
</dbReference>
<dbReference type="eggNOG" id="COG1120">
    <property type="taxonomic scope" value="Bacteria"/>
</dbReference>
<dbReference type="GO" id="GO:0016887">
    <property type="term" value="F:ATP hydrolysis activity"/>
    <property type="evidence" value="ECO:0007669"/>
    <property type="project" value="InterPro"/>
</dbReference>
<protein>
    <submittedName>
        <fullName evidence="6">ABC-type cobalamin/Fe3+-siderophore transport system, ATPase component</fullName>
    </submittedName>
</protein>
<dbReference type="InterPro" id="IPR027417">
    <property type="entry name" value="P-loop_NTPase"/>
</dbReference>
<dbReference type="SMART" id="SM00382">
    <property type="entry name" value="AAA"/>
    <property type="match status" value="1"/>
</dbReference>
<evidence type="ECO:0000313" key="7">
    <source>
        <dbReference type="Proteomes" id="UP000013520"/>
    </source>
</evidence>
<accession>R4KI92</accession>
<dbReference type="InterPro" id="IPR003439">
    <property type="entry name" value="ABC_transporter-like_ATP-bd"/>
</dbReference>
<gene>
    <name evidence="6" type="ORF">Desgi_0690</name>
</gene>
<sequence length="255" mass="28526">MAMFKLHNVNFQYGSKIVLKNISFSVEPGSFYGIIGPNGSGKTTLLNVMLGYLKASSGQVEFNHKNILAYRIEDLARYVAIVPQNVEIKFPYTCLEVVMMGRMPFKSRLKDLPPRDMDIIYRCLELTDTLQFADCLITEVSGGEKQRVIFAKALAQSPQVLFLDEAFSNMDIYHSVKLLKLLKKLVANEGLTVISIMHDLNFVKAFCHSVIMLKKGGLVDIGEVEVAMKPEKIFSLFKIRVAEAGKNGLAVLPEL</sequence>
<keyword evidence="2" id="KW-0547">Nucleotide-binding</keyword>
<evidence type="ECO:0000256" key="2">
    <source>
        <dbReference type="ARBA" id="ARBA00022741"/>
    </source>
</evidence>
<name>R4KI92_9FIRM</name>
<dbReference type="KEGG" id="dgi:Desgi_0690"/>
<evidence type="ECO:0000259" key="5">
    <source>
        <dbReference type="PROSITE" id="PS50893"/>
    </source>
</evidence>
<dbReference type="CDD" id="cd03214">
    <property type="entry name" value="ABC_Iron-Siderophores_B12_Hemin"/>
    <property type="match status" value="1"/>
</dbReference>
<dbReference type="PANTHER" id="PTHR42794">
    <property type="entry name" value="HEMIN IMPORT ATP-BINDING PROTEIN HMUV"/>
    <property type="match status" value="1"/>
</dbReference>
<dbReference type="PANTHER" id="PTHR42794:SF1">
    <property type="entry name" value="HEMIN IMPORT ATP-BINDING PROTEIN HMUV"/>
    <property type="match status" value="1"/>
</dbReference>
<dbReference type="EMBL" id="CP003273">
    <property type="protein sequence ID" value="AGL00245.1"/>
    <property type="molecule type" value="Genomic_DNA"/>
</dbReference>
<organism evidence="6 7">
    <name type="scientific">Desulfoscipio gibsoniae DSM 7213</name>
    <dbReference type="NCBI Taxonomy" id="767817"/>
    <lineage>
        <taxon>Bacteria</taxon>
        <taxon>Bacillati</taxon>
        <taxon>Bacillota</taxon>
        <taxon>Clostridia</taxon>
        <taxon>Eubacteriales</taxon>
        <taxon>Desulfallaceae</taxon>
        <taxon>Desulfoscipio</taxon>
    </lineage>
</organism>
<evidence type="ECO:0000313" key="6">
    <source>
        <dbReference type="EMBL" id="AGL00245.1"/>
    </source>
</evidence>
<dbReference type="HOGENOM" id="CLU_000604_1_11_9"/>
<dbReference type="SUPFAM" id="SSF52540">
    <property type="entry name" value="P-loop containing nucleoside triphosphate hydrolases"/>
    <property type="match status" value="1"/>
</dbReference>
<proteinExistence type="predicted"/>
<dbReference type="FunFam" id="3.40.50.300:FF:000134">
    <property type="entry name" value="Iron-enterobactin ABC transporter ATP-binding protein"/>
    <property type="match status" value="1"/>
</dbReference>
<dbReference type="Pfam" id="PF00005">
    <property type="entry name" value="ABC_tran"/>
    <property type="match status" value="1"/>
</dbReference>
<keyword evidence="4" id="KW-1278">Translocase</keyword>
<reference evidence="6 7" key="1">
    <citation type="submission" date="2012-01" db="EMBL/GenBank/DDBJ databases">
        <title>Complete sequence of Desulfotomaculum gibsoniae DSM 7213.</title>
        <authorList>
            <consortium name="US DOE Joint Genome Institute"/>
            <person name="Lucas S."/>
            <person name="Han J."/>
            <person name="Lapidus A."/>
            <person name="Cheng J.-F."/>
            <person name="Goodwin L."/>
            <person name="Pitluck S."/>
            <person name="Peters L."/>
            <person name="Ovchinnikova G."/>
            <person name="Teshima H."/>
            <person name="Detter J.C."/>
            <person name="Han C."/>
            <person name="Tapia R."/>
            <person name="Land M."/>
            <person name="Hauser L."/>
            <person name="Kyrpides N."/>
            <person name="Ivanova N."/>
            <person name="Pagani I."/>
            <person name="Parshina S."/>
            <person name="Plugge C."/>
            <person name="Muyzer G."/>
            <person name="Kuever J."/>
            <person name="Ivanova A."/>
            <person name="Nazina T."/>
            <person name="Klenk H.-P."/>
            <person name="Brambilla E."/>
            <person name="Spring S."/>
            <person name="Stams A.F."/>
            <person name="Woyke T."/>
        </authorList>
    </citation>
    <scope>NUCLEOTIDE SEQUENCE [LARGE SCALE GENOMIC DNA]</scope>
    <source>
        <strain evidence="6 7">DSM 7213</strain>
    </source>
</reference>
<dbReference type="Proteomes" id="UP000013520">
    <property type="component" value="Chromosome"/>
</dbReference>
<evidence type="ECO:0000256" key="4">
    <source>
        <dbReference type="ARBA" id="ARBA00022967"/>
    </source>
</evidence>
<feature type="domain" description="ABC transporter" evidence="5">
    <location>
        <begin position="4"/>
        <end position="240"/>
    </location>
</feature>
<dbReference type="InterPro" id="IPR003593">
    <property type="entry name" value="AAA+_ATPase"/>
</dbReference>
<keyword evidence="7" id="KW-1185">Reference proteome</keyword>
<dbReference type="AlphaFoldDB" id="R4KI92"/>
<keyword evidence="3" id="KW-0067">ATP-binding</keyword>